<evidence type="ECO:0000256" key="13">
    <source>
        <dbReference type="ARBA" id="ARBA00022759"/>
    </source>
</evidence>
<sequence length="502" mass="56943">MKTKMLINAVESEEYRVAIVTDNVLDGFYIESTATEQKIGNIYKGTIERIEPSLQACFVNFGADKNGFLPSADIHPEYYHIPYDPSSDGPPPPLEKVLKKGQELLVQVIKEMPGRKGAHLTTFLSLAGRYLVLTPGREMGGVSKKIEDEKERVRLKSVMSEFTLPEGVGFIVRTAALKQNKRELSRDLNRLLRMWENIRKAAREVPPLTLIHKEQDVCLRTLRDYFTGEITEVLVDDKDTYANVQSYMKIISPAHQNRVKLYKDKRPIFDHYKIEEQIEAIYRSEVPLKSGGSIVIDQTEALISIDVNSGRGKSGKDIETTAFKTNTEAAVEVARQLRLRDMGGLVVIDFIDMRDKNHNRDVEKMLREEMKKDRAKTDMSHISKFGLLELSRQRLRPSIESRSYQSCPHCQGRGIVPSVESAAISFLRQIWLGITTKEVNQVRGILSLDVATYLQNKKRHELAELESRYGVCINLKGDPLLPPGKGQVEFLQETQPKENGSV</sequence>
<organism evidence="19">
    <name type="scientific">Uncultured Desulfatiglans sp</name>
    <dbReference type="NCBI Taxonomy" id="1748965"/>
    <lineage>
        <taxon>Bacteria</taxon>
        <taxon>Pseudomonadati</taxon>
        <taxon>Thermodesulfobacteriota</taxon>
        <taxon>Desulfobacteria</taxon>
        <taxon>Desulfatiglandales</taxon>
        <taxon>Desulfatiglandaceae</taxon>
        <taxon>Desulfatiglans</taxon>
        <taxon>environmental samples</taxon>
    </lineage>
</organism>
<dbReference type="EMBL" id="UPXX01000013">
    <property type="protein sequence ID" value="VBB42430.1"/>
    <property type="molecule type" value="Genomic_DNA"/>
</dbReference>
<evidence type="ECO:0000256" key="2">
    <source>
        <dbReference type="ARBA" id="ARBA00004496"/>
    </source>
</evidence>
<keyword evidence="13" id="KW-0255">Endonuclease</keyword>
<evidence type="ECO:0000256" key="14">
    <source>
        <dbReference type="ARBA" id="ARBA00022801"/>
    </source>
</evidence>
<gene>
    <name evidence="19" type="ORF">TRIP_B200570</name>
</gene>
<dbReference type="InterPro" id="IPR019307">
    <property type="entry name" value="RNA-bd_AU-1/RNase_E/G"/>
</dbReference>
<comment type="subcellular location">
    <subcellularLocation>
        <location evidence="2">Cytoplasm</location>
    </subcellularLocation>
</comment>
<dbReference type="AlphaFoldDB" id="A0A653A338"/>
<evidence type="ECO:0000256" key="10">
    <source>
        <dbReference type="ARBA" id="ARBA00022722"/>
    </source>
</evidence>
<keyword evidence="15" id="KW-0460">Magnesium</keyword>
<keyword evidence="14" id="KW-0378">Hydrolase</keyword>
<evidence type="ECO:0000256" key="9">
    <source>
        <dbReference type="ARBA" id="ARBA00022694"/>
    </source>
</evidence>
<comment type="cofactor">
    <cofactor evidence="1">
        <name>Mg(2+)</name>
        <dbReference type="ChEBI" id="CHEBI:18420"/>
    </cofactor>
</comment>
<evidence type="ECO:0000256" key="16">
    <source>
        <dbReference type="ARBA" id="ARBA00022884"/>
    </source>
</evidence>
<dbReference type="Pfam" id="PF20833">
    <property type="entry name" value="RNase_E_G_Thio"/>
    <property type="match status" value="1"/>
</dbReference>
<dbReference type="SUPFAM" id="SSF50249">
    <property type="entry name" value="Nucleic acid-binding proteins"/>
    <property type="match status" value="1"/>
</dbReference>
<proteinExistence type="inferred from homology"/>
<keyword evidence="10" id="KW-0540">Nuclease</keyword>
<reference evidence="19" key="1">
    <citation type="submission" date="2018-07" db="EMBL/GenBank/DDBJ databases">
        <authorList>
            <consortium name="Genoscope - CEA"/>
            <person name="William W."/>
        </authorList>
    </citation>
    <scope>NUCLEOTIDE SEQUENCE</scope>
    <source>
        <strain evidence="19">IK1</strain>
    </source>
</reference>
<evidence type="ECO:0000256" key="8">
    <source>
        <dbReference type="ARBA" id="ARBA00022552"/>
    </source>
</evidence>
<dbReference type="GO" id="GO:0016787">
    <property type="term" value="F:hydrolase activity"/>
    <property type="evidence" value="ECO:0007669"/>
    <property type="project" value="UniProtKB-KW"/>
</dbReference>
<dbReference type="GO" id="GO:0004540">
    <property type="term" value="F:RNA nuclease activity"/>
    <property type="evidence" value="ECO:0007669"/>
    <property type="project" value="InterPro"/>
</dbReference>
<evidence type="ECO:0000256" key="4">
    <source>
        <dbReference type="ARBA" id="ARBA00017719"/>
    </source>
</evidence>
<dbReference type="GO" id="GO:0006364">
    <property type="term" value="P:rRNA processing"/>
    <property type="evidence" value="ECO:0007669"/>
    <property type="project" value="UniProtKB-KW"/>
</dbReference>
<dbReference type="SMART" id="SM00316">
    <property type="entry name" value="S1"/>
    <property type="match status" value="1"/>
</dbReference>
<keyword evidence="17" id="KW-0472">Membrane</keyword>
<keyword evidence="11" id="KW-0479">Metal-binding</keyword>
<dbReference type="GO" id="GO:0008033">
    <property type="term" value="P:tRNA processing"/>
    <property type="evidence" value="ECO:0007669"/>
    <property type="project" value="UniProtKB-KW"/>
</dbReference>
<accession>A0A653A338</accession>
<evidence type="ECO:0000256" key="1">
    <source>
        <dbReference type="ARBA" id="ARBA00001946"/>
    </source>
</evidence>
<dbReference type="InterPro" id="IPR004659">
    <property type="entry name" value="RNase_E/G"/>
</dbReference>
<keyword evidence="5" id="KW-1003">Cell membrane</keyword>
<feature type="domain" description="S1 motif" evidence="18">
    <location>
        <begin position="40"/>
        <end position="123"/>
    </location>
</feature>
<evidence type="ECO:0000259" key="18">
    <source>
        <dbReference type="PROSITE" id="PS50126"/>
    </source>
</evidence>
<evidence type="ECO:0000256" key="11">
    <source>
        <dbReference type="ARBA" id="ARBA00022723"/>
    </source>
</evidence>
<evidence type="ECO:0000313" key="19">
    <source>
        <dbReference type="EMBL" id="VBB42430.1"/>
    </source>
</evidence>
<dbReference type="Pfam" id="PF10150">
    <property type="entry name" value="RNase_E_G"/>
    <property type="match status" value="1"/>
</dbReference>
<protein>
    <recommendedName>
        <fullName evidence="4">Ribonuclease G</fullName>
    </recommendedName>
</protein>
<dbReference type="NCBIfam" id="TIGR00757">
    <property type="entry name" value="RNaseEG"/>
    <property type="match status" value="1"/>
</dbReference>
<dbReference type="GO" id="GO:0046872">
    <property type="term" value="F:metal ion binding"/>
    <property type="evidence" value="ECO:0007669"/>
    <property type="project" value="UniProtKB-KW"/>
</dbReference>
<keyword evidence="9" id="KW-0819">tRNA processing</keyword>
<dbReference type="PANTHER" id="PTHR30001">
    <property type="entry name" value="RIBONUCLEASE"/>
    <property type="match status" value="1"/>
</dbReference>
<evidence type="ECO:0000256" key="15">
    <source>
        <dbReference type="ARBA" id="ARBA00022842"/>
    </source>
</evidence>
<evidence type="ECO:0000256" key="6">
    <source>
        <dbReference type="ARBA" id="ARBA00022490"/>
    </source>
</evidence>
<dbReference type="GO" id="GO:0019843">
    <property type="term" value="F:rRNA binding"/>
    <property type="evidence" value="ECO:0007669"/>
    <property type="project" value="UniProtKB-KW"/>
</dbReference>
<dbReference type="PROSITE" id="PS50126">
    <property type="entry name" value="S1"/>
    <property type="match status" value="1"/>
</dbReference>
<evidence type="ECO:0000256" key="3">
    <source>
        <dbReference type="ARBA" id="ARBA00005663"/>
    </source>
</evidence>
<keyword evidence="16" id="KW-0694">RNA-binding</keyword>
<dbReference type="InterPro" id="IPR003029">
    <property type="entry name" value="S1_domain"/>
</dbReference>
<evidence type="ECO:0000256" key="7">
    <source>
        <dbReference type="ARBA" id="ARBA00022519"/>
    </source>
</evidence>
<keyword evidence="7" id="KW-0997">Cell inner membrane</keyword>
<dbReference type="CDD" id="cd04453">
    <property type="entry name" value="S1_RNase_E"/>
    <property type="match status" value="1"/>
</dbReference>
<dbReference type="PANTHER" id="PTHR30001:SF1">
    <property type="entry name" value="RIBONUCLEASE E_G-LIKE PROTEIN, CHLOROPLASTIC"/>
    <property type="match status" value="1"/>
</dbReference>
<evidence type="ECO:0000256" key="17">
    <source>
        <dbReference type="ARBA" id="ARBA00023136"/>
    </source>
</evidence>
<dbReference type="InterPro" id="IPR048583">
    <property type="entry name" value="RNase_E_G_thioredoxin-like"/>
</dbReference>
<dbReference type="Gene3D" id="3.40.1260.20">
    <property type="entry name" value="Ribonuclease E, catalytic domain"/>
    <property type="match status" value="1"/>
</dbReference>
<dbReference type="InterPro" id="IPR012340">
    <property type="entry name" value="NA-bd_OB-fold"/>
</dbReference>
<keyword evidence="12" id="KW-0699">rRNA-binding</keyword>
<dbReference type="GO" id="GO:0004519">
    <property type="term" value="F:endonuclease activity"/>
    <property type="evidence" value="ECO:0007669"/>
    <property type="project" value="UniProtKB-KW"/>
</dbReference>
<keyword evidence="6" id="KW-0963">Cytoplasm</keyword>
<comment type="similarity">
    <text evidence="3">Belongs to the RNase E/G family. RNase G subfamily.</text>
</comment>
<name>A0A653A338_UNCDX</name>
<evidence type="ECO:0000256" key="5">
    <source>
        <dbReference type="ARBA" id="ARBA00022475"/>
    </source>
</evidence>
<dbReference type="Gene3D" id="2.40.50.140">
    <property type="entry name" value="Nucleic acid-binding proteins"/>
    <property type="match status" value="1"/>
</dbReference>
<dbReference type="GO" id="GO:0005737">
    <property type="term" value="C:cytoplasm"/>
    <property type="evidence" value="ECO:0007669"/>
    <property type="project" value="UniProtKB-SubCell"/>
</dbReference>
<keyword evidence="8" id="KW-0698">rRNA processing</keyword>
<evidence type="ECO:0000256" key="12">
    <source>
        <dbReference type="ARBA" id="ARBA00022730"/>
    </source>
</evidence>